<name>A0A5B8XT91_9DELT</name>
<keyword evidence="4 6" id="KW-0689">Ribosomal protein</keyword>
<evidence type="ECO:0000313" key="8">
    <source>
        <dbReference type="EMBL" id="QED28775.1"/>
    </source>
</evidence>
<evidence type="ECO:0000256" key="5">
    <source>
        <dbReference type="ARBA" id="ARBA00023274"/>
    </source>
</evidence>
<comment type="similarity">
    <text evidence="1 6 7">Belongs to the universal ribosomal protein uL23 family.</text>
</comment>
<dbReference type="HAMAP" id="MF_01369_B">
    <property type="entry name" value="Ribosomal_uL23_B"/>
    <property type="match status" value="1"/>
</dbReference>
<dbReference type="NCBIfam" id="NF004363">
    <property type="entry name" value="PRK05738.2-4"/>
    <property type="match status" value="1"/>
</dbReference>
<dbReference type="AlphaFoldDB" id="A0A5B8XT91"/>
<reference evidence="8 9" key="1">
    <citation type="submission" date="2019-08" db="EMBL/GenBank/DDBJ databases">
        <authorList>
            <person name="Liang Q."/>
        </authorList>
    </citation>
    <scope>NUCLEOTIDE SEQUENCE [LARGE SCALE GENOMIC DNA]</scope>
    <source>
        <strain evidence="8 9">V1718</strain>
    </source>
</reference>
<keyword evidence="2 6" id="KW-0699">rRNA-binding</keyword>
<dbReference type="KEGG" id="bbae:FRD01_16325"/>
<evidence type="ECO:0000313" key="9">
    <source>
        <dbReference type="Proteomes" id="UP000321595"/>
    </source>
</evidence>
<dbReference type="OrthoDB" id="9793353at2"/>
<dbReference type="SUPFAM" id="SSF54189">
    <property type="entry name" value="Ribosomal proteins S24e, L23 and L15e"/>
    <property type="match status" value="1"/>
</dbReference>
<dbReference type="InterPro" id="IPR001014">
    <property type="entry name" value="Ribosomal_uL23_CS"/>
</dbReference>
<dbReference type="InterPro" id="IPR013025">
    <property type="entry name" value="Ribosomal_uL23-like"/>
</dbReference>
<dbReference type="EMBL" id="CP042467">
    <property type="protein sequence ID" value="QED28775.1"/>
    <property type="molecule type" value="Genomic_DNA"/>
</dbReference>
<dbReference type="GO" id="GO:0003735">
    <property type="term" value="F:structural constituent of ribosome"/>
    <property type="evidence" value="ECO:0007669"/>
    <property type="project" value="InterPro"/>
</dbReference>
<dbReference type="Proteomes" id="UP000321595">
    <property type="component" value="Chromosome"/>
</dbReference>
<dbReference type="PROSITE" id="PS00050">
    <property type="entry name" value="RIBOSOMAL_L23"/>
    <property type="match status" value="1"/>
</dbReference>
<dbReference type="FunFam" id="3.30.70.330:FF:000001">
    <property type="entry name" value="50S ribosomal protein L23"/>
    <property type="match status" value="1"/>
</dbReference>
<comment type="function">
    <text evidence="6">One of the early assembly proteins it binds 23S rRNA. One of the proteins that surrounds the polypeptide exit tunnel on the outside of the ribosome. Forms the main docking site for trigger factor binding to the ribosome.</text>
</comment>
<dbReference type="PANTHER" id="PTHR11620">
    <property type="entry name" value="60S RIBOSOMAL PROTEIN L23A"/>
    <property type="match status" value="1"/>
</dbReference>
<dbReference type="GO" id="GO:0005840">
    <property type="term" value="C:ribosome"/>
    <property type="evidence" value="ECO:0007669"/>
    <property type="project" value="UniProtKB-KW"/>
</dbReference>
<evidence type="ECO:0000256" key="6">
    <source>
        <dbReference type="HAMAP-Rule" id="MF_01369"/>
    </source>
</evidence>
<dbReference type="InterPro" id="IPR012677">
    <property type="entry name" value="Nucleotide-bd_a/b_plait_sf"/>
</dbReference>
<dbReference type="Pfam" id="PF00276">
    <property type="entry name" value="Ribosomal_L23"/>
    <property type="match status" value="1"/>
</dbReference>
<comment type="subunit">
    <text evidence="6">Part of the 50S ribosomal subunit. Contacts protein L29, and trigger factor when it is bound to the ribosome.</text>
</comment>
<dbReference type="InterPro" id="IPR012678">
    <property type="entry name" value="Ribosomal_uL23/eL15/eS24_sf"/>
</dbReference>
<dbReference type="RefSeq" id="WP_146961507.1">
    <property type="nucleotide sequence ID" value="NZ_CP042467.1"/>
</dbReference>
<gene>
    <name evidence="6" type="primary">rplW</name>
    <name evidence="8" type="ORF">FRD01_16325</name>
</gene>
<sequence length="105" mass="11518">MNTAYDIVIRPIMTEKTAGLMEDGMKVVFRVNAAANKHQIRAAVEELFGVEVKGVNTMNHPGRSRRFGRYVGRRNGFKKAVVTLAEGSTFDLFALEASGEDAGEV</sequence>
<protein>
    <recommendedName>
        <fullName evidence="6">Large ribosomal subunit protein uL23</fullName>
    </recommendedName>
</protein>
<dbReference type="GO" id="GO:0006412">
    <property type="term" value="P:translation"/>
    <property type="evidence" value="ECO:0007669"/>
    <property type="project" value="UniProtKB-UniRule"/>
</dbReference>
<evidence type="ECO:0000256" key="2">
    <source>
        <dbReference type="ARBA" id="ARBA00022730"/>
    </source>
</evidence>
<keyword evidence="5 6" id="KW-0687">Ribonucleoprotein</keyword>
<organism evidence="8 9">
    <name type="scientific">Microvenator marinus</name>
    <dbReference type="NCBI Taxonomy" id="2600177"/>
    <lineage>
        <taxon>Bacteria</taxon>
        <taxon>Deltaproteobacteria</taxon>
        <taxon>Bradymonadales</taxon>
        <taxon>Microvenatoraceae</taxon>
        <taxon>Microvenator</taxon>
    </lineage>
</organism>
<evidence type="ECO:0000256" key="1">
    <source>
        <dbReference type="ARBA" id="ARBA00006700"/>
    </source>
</evidence>
<dbReference type="GO" id="GO:1990904">
    <property type="term" value="C:ribonucleoprotein complex"/>
    <property type="evidence" value="ECO:0007669"/>
    <property type="project" value="UniProtKB-KW"/>
</dbReference>
<keyword evidence="3 6" id="KW-0694">RNA-binding</keyword>
<proteinExistence type="inferred from homology"/>
<accession>A0A5B8XT91</accession>
<evidence type="ECO:0000256" key="7">
    <source>
        <dbReference type="RuleBase" id="RU003934"/>
    </source>
</evidence>
<keyword evidence="9" id="KW-1185">Reference proteome</keyword>
<dbReference type="Gene3D" id="3.30.70.330">
    <property type="match status" value="1"/>
</dbReference>
<dbReference type="GO" id="GO:0019843">
    <property type="term" value="F:rRNA binding"/>
    <property type="evidence" value="ECO:0007669"/>
    <property type="project" value="UniProtKB-UniRule"/>
</dbReference>
<evidence type="ECO:0000256" key="4">
    <source>
        <dbReference type="ARBA" id="ARBA00022980"/>
    </source>
</evidence>
<dbReference type="NCBIfam" id="NF004359">
    <property type="entry name" value="PRK05738.1-3"/>
    <property type="match status" value="1"/>
</dbReference>
<evidence type="ECO:0000256" key="3">
    <source>
        <dbReference type="ARBA" id="ARBA00022884"/>
    </source>
</evidence>